<evidence type="ECO:0000313" key="2">
    <source>
        <dbReference type="Proteomes" id="UP001497497"/>
    </source>
</evidence>
<accession>A0AAV2HSH3</accession>
<dbReference type="EMBL" id="CAXITT010000246">
    <property type="protein sequence ID" value="CAL1537037.1"/>
    <property type="molecule type" value="Genomic_DNA"/>
</dbReference>
<comment type="caution">
    <text evidence="1">The sequence shown here is derived from an EMBL/GenBank/DDBJ whole genome shotgun (WGS) entry which is preliminary data.</text>
</comment>
<keyword evidence="2" id="KW-1185">Reference proteome</keyword>
<reference evidence="1 2" key="1">
    <citation type="submission" date="2024-04" db="EMBL/GenBank/DDBJ databases">
        <authorList>
            <consortium name="Genoscope - CEA"/>
            <person name="William W."/>
        </authorList>
    </citation>
    <scope>NUCLEOTIDE SEQUENCE [LARGE SCALE GENOMIC DNA]</scope>
</reference>
<dbReference type="Proteomes" id="UP001497497">
    <property type="component" value="Unassembled WGS sequence"/>
</dbReference>
<name>A0AAV2HSH3_LYMST</name>
<dbReference type="AlphaFoldDB" id="A0AAV2HSH3"/>
<feature type="non-terminal residue" evidence="1">
    <location>
        <position position="436"/>
    </location>
</feature>
<organism evidence="1 2">
    <name type="scientific">Lymnaea stagnalis</name>
    <name type="common">Great pond snail</name>
    <name type="synonym">Helix stagnalis</name>
    <dbReference type="NCBI Taxonomy" id="6523"/>
    <lineage>
        <taxon>Eukaryota</taxon>
        <taxon>Metazoa</taxon>
        <taxon>Spiralia</taxon>
        <taxon>Lophotrochozoa</taxon>
        <taxon>Mollusca</taxon>
        <taxon>Gastropoda</taxon>
        <taxon>Heterobranchia</taxon>
        <taxon>Euthyneura</taxon>
        <taxon>Panpulmonata</taxon>
        <taxon>Hygrophila</taxon>
        <taxon>Lymnaeoidea</taxon>
        <taxon>Lymnaeidae</taxon>
        <taxon>Lymnaea</taxon>
    </lineage>
</organism>
<feature type="non-terminal residue" evidence="1">
    <location>
        <position position="1"/>
    </location>
</feature>
<protein>
    <submittedName>
        <fullName evidence="1">Uncharacterized protein</fullName>
    </submittedName>
</protein>
<gene>
    <name evidence="1" type="ORF">GSLYS_00010950001</name>
</gene>
<evidence type="ECO:0000313" key="1">
    <source>
        <dbReference type="EMBL" id="CAL1537037.1"/>
    </source>
</evidence>
<sequence>VHFYVDNLVNRTAYFNFMLKVNSSDDYGAWNVNITSSQRSKLEFTILILQQAESELNFSFKKNKQDNEIDFFLMCEGTNYPKHIEISLLNEQTLVKNVNSLQNYKKNFHVETNVLNYVQCSSFNSYICSMTDYKNKTISKTLDVSDDHCDPKLCGGNSSVLFLNENSTARLKVCLVHNYNHVNVTIYDQKTGNEVKDPRWSHVYTPRTKLVGDVELTLLKAKEEDFKMYLVVLIFTPEKNLTLSLNITLKDRPKLATAAWMPKDFCNELSPRPFFRTVTSGLQLRPDNLTNNETQISIIHKYGSLEYYIKIMFINCTQYINKSYEVNVTAGSVTYLPIRLDIVDQPVINDSLCNVSLDGSEYFVHLGQSFETEICVNSSHILQRDNIGLNGVPMANLNNVGKYTVQLNNKTSNQNIVLRFNSITHDGVKMYVVKIK</sequence>
<proteinExistence type="predicted"/>